<evidence type="ECO:0000313" key="1">
    <source>
        <dbReference type="EMBL" id="EPR74330.1"/>
    </source>
</evidence>
<dbReference type="Proteomes" id="UP000014962">
    <property type="component" value="Unassembled WGS sequence"/>
</dbReference>
<dbReference type="AlphaFoldDB" id="S7VVP4"/>
<evidence type="ECO:0000313" key="2">
    <source>
        <dbReference type="Proteomes" id="UP000014962"/>
    </source>
</evidence>
<protein>
    <submittedName>
        <fullName evidence="1">Uncharacterized protein</fullName>
    </submittedName>
</protein>
<proteinExistence type="predicted"/>
<name>S7VVP4_9FLAO</name>
<sequence length="48" mass="5494">MLLLSKQRLSIKIAAATSYFFNKTLISDEEKHFSRGCNSCCGYIVYSR</sequence>
<organism evidence="1 2">
    <name type="scientific">Winogradskyella psychrotolerans RS-3</name>
    <dbReference type="NCBI Taxonomy" id="641526"/>
    <lineage>
        <taxon>Bacteria</taxon>
        <taxon>Pseudomonadati</taxon>
        <taxon>Bacteroidota</taxon>
        <taxon>Flavobacteriia</taxon>
        <taxon>Flavobacteriales</taxon>
        <taxon>Flavobacteriaceae</taxon>
        <taxon>Winogradskyella</taxon>
    </lineage>
</organism>
<comment type="caution">
    <text evidence="1">The sequence shown here is derived from an EMBL/GenBank/DDBJ whole genome shotgun (WGS) entry which is preliminary data.</text>
</comment>
<reference evidence="1 2" key="1">
    <citation type="journal article" date="2013" name="Genome Announc.">
        <title>Draft Genome Sequence of Winogradskyella psychrotolerans RS-3T, Isolated from the Marine Transect of Kongsfjorden, Ny-Alesund, Svalbard, Arctic Ocean.</title>
        <authorList>
            <person name="Kumar Pinnaka A."/>
            <person name="Ara S."/>
            <person name="Singh A."/>
            <person name="Shivaji S."/>
        </authorList>
    </citation>
    <scope>NUCLEOTIDE SEQUENCE [LARGE SCALE GENOMIC DNA]</scope>
    <source>
        <strain evidence="1 2">RS-3</strain>
    </source>
</reference>
<dbReference type="STRING" id="641526.ADIWIN_0672"/>
<gene>
    <name evidence="1" type="ORF">ADIWIN_0672</name>
</gene>
<accession>S7VVP4</accession>
<keyword evidence="2" id="KW-1185">Reference proteome</keyword>
<dbReference type="EMBL" id="ATMR01000037">
    <property type="protein sequence ID" value="EPR74330.1"/>
    <property type="molecule type" value="Genomic_DNA"/>
</dbReference>